<feature type="domain" description="Class II aldolase/adducin N-terminal" evidence="2">
    <location>
        <begin position="22"/>
        <end position="204"/>
    </location>
</feature>
<dbReference type="AlphaFoldDB" id="A0A8B2NLA4"/>
<reference evidence="3 4" key="1">
    <citation type="submission" date="2018-05" db="EMBL/GenBank/DDBJ databases">
        <title>Acuticoccus sediminis sp. nov., isolated from deep-sea sediment of Indian Ocean.</title>
        <authorList>
            <person name="Liu X."/>
            <person name="Lai Q."/>
            <person name="Du Y."/>
            <person name="Sun F."/>
            <person name="Zhang X."/>
            <person name="Wang S."/>
            <person name="Shao Z."/>
        </authorList>
    </citation>
    <scope>NUCLEOTIDE SEQUENCE [LARGE SCALE GENOMIC DNA]</scope>
    <source>
        <strain evidence="3 4">PTG4-2</strain>
    </source>
</reference>
<dbReference type="Gene3D" id="3.40.225.10">
    <property type="entry name" value="Class II aldolase/adducin N-terminal domain"/>
    <property type="match status" value="1"/>
</dbReference>
<dbReference type="RefSeq" id="WP_111352349.1">
    <property type="nucleotide sequence ID" value="NZ_QHHQ01000011.1"/>
</dbReference>
<keyword evidence="4" id="KW-1185">Reference proteome</keyword>
<dbReference type="SMART" id="SM01007">
    <property type="entry name" value="Aldolase_II"/>
    <property type="match status" value="1"/>
</dbReference>
<dbReference type="InterPro" id="IPR001303">
    <property type="entry name" value="Aldolase_II/adducin_N"/>
</dbReference>
<dbReference type="NCBIfam" id="NF005689">
    <property type="entry name" value="PRK07490.1"/>
    <property type="match status" value="1"/>
</dbReference>
<dbReference type="PANTHER" id="PTHR10672">
    <property type="entry name" value="ADDUCIN"/>
    <property type="match status" value="1"/>
</dbReference>
<dbReference type="PANTHER" id="PTHR10672:SF21">
    <property type="entry name" value="CLASS II ALDOLASE_ADDUCIN N-TERMINAL DOMAIN-CONTAINING PROTEIN"/>
    <property type="match status" value="1"/>
</dbReference>
<accession>A0A8B2NLA4</accession>
<proteinExistence type="inferred from homology"/>
<evidence type="ECO:0000313" key="3">
    <source>
        <dbReference type="EMBL" id="RAH96827.1"/>
    </source>
</evidence>
<name>A0A8B2NLA4_9HYPH</name>
<protein>
    <recommendedName>
        <fullName evidence="2">Class II aldolase/adducin N-terminal domain-containing protein</fullName>
    </recommendedName>
</protein>
<dbReference type="InterPro" id="IPR051017">
    <property type="entry name" value="Aldolase-II_Adducin_sf"/>
</dbReference>
<gene>
    <name evidence="3" type="ORF">DLJ53_31715</name>
</gene>
<sequence length="255" mass="28223">MPDTAAVFDLEGDAGALGALRIDLAAAFRLTARFGWHESVGNHFTASISRDGRRFLMNPRWRHFGEIRASDLQVLDADDPDVMLRSDAPDRSGWTIHGAVHRTHPHIRVLLHCHPPHATALACLKDPSLPPVDQNTARFYGCLGVDLGFGGIANDTEEGERLAVAFGDHRVLIMGNHGVSVAAPTVAEAFEDLYFLERSAQIYLLALSSGQPLSVMSDALARKTADGWLYYRAQAFEHFEHLKRQLDQLDPSYRD</sequence>
<dbReference type="GO" id="GO:0051015">
    <property type="term" value="F:actin filament binding"/>
    <property type="evidence" value="ECO:0007669"/>
    <property type="project" value="TreeGrafter"/>
</dbReference>
<dbReference type="SUPFAM" id="SSF53639">
    <property type="entry name" value="AraD/HMP-PK domain-like"/>
    <property type="match status" value="1"/>
</dbReference>
<evidence type="ECO:0000313" key="4">
    <source>
        <dbReference type="Proteomes" id="UP000249590"/>
    </source>
</evidence>
<dbReference type="GO" id="GO:0005856">
    <property type="term" value="C:cytoskeleton"/>
    <property type="evidence" value="ECO:0007669"/>
    <property type="project" value="TreeGrafter"/>
</dbReference>
<dbReference type="InterPro" id="IPR036409">
    <property type="entry name" value="Aldolase_II/adducin_N_sf"/>
</dbReference>
<organism evidence="3 4">
    <name type="scientific">Acuticoccus sediminis</name>
    <dbReference type="NCBI Taxonomy" id="2184697"/>
    <lineage>
        <taxon>Bacteria</taxon>
        <taxon>Pseudomonadati</taxon>
        <taxon>Pseudomonadota</taxon>
        <taxon>Alphaproteobacteria</taxon>
        <taxon>Hyphomicrobiales</taxon>
        <taxon>Amorphaceae</taxon>
        <taxon>Acuticoccus</taxon>
    </lineage>
</organism>
<dbReference type="Pfam" id="PF00596">
    <property type="entry name" value="Aldolase_II"/>
    <property type="match status" value="1"/>
</dbReference>
<comment type="caution">
    <text evidence="3">The sequence shown here is derived from an EMBL/GenBank/DDBJ whole genome shotgun (WGS) entry which is preliminary data.</text>
</comment>
<dbReference type="OrthoDB" id="5291399at2"/>
<evidence type="ECO:0000256" key="1">
    <source>
        <dbReference type="ARBA" id="ARBA00037961"/>
    </source>
</evidence>
<dbReference type="Proteomes" id="UP000249590">
    <property type="component" value="Unassembled WGS sequence"/>
</dbReference>
<evidence type="ECO:0000259" key="2">
    <source>
        <dbReference type="SMART" id="SM01007"/>
    </source>
</evidence>
<dbReference type="EMBL" id="QHHQ01000011">
    <property type="protein sequence ID" value="RAH96827.1"/>
    <property type="molecule type" value="Genomic_DNA"/>
</dbReference>
<comment type="similarity">
    <text evidence="1">Belongs to the aldolase class II family.</text>
</comment>